<keyword evidence="3" id="KW-1133">Transmembrane helix</keyword>
<dbReference type="RefSeq" id="WP_155108115.1">
    <property type="nucleotide sequence ID" value="NZ_WMJZ01000010.1"/>
</dbReference>
<keyword evidence="3" id="KW-0812">Transmembrane</keyword>
<feature type="transmembrane region" description="Helical" evidence="3">
    <location>
        <begin position="318"/>
        <end position="334"/>
    </location>
</feature>
<comment type="function">
    <text evidence="1">Acts as a regulator of flagellar gene expression by modulating the protein level of the anti sigma factor FlgM upon sensing ring completion or hook elongation. Flk could inhibit FlgM secretion by acting as a braking system for the flagellar-associated type III secretion system.</text>
</comment>
<reference evidence="4 5" key="1">
    <citation type="submission" date="2019-11" db="EMBL/GenBank/DDBJ databases">
        <title>Escherichia alba sp. nov. isolated from the gut of plastic-eating superworms Zophobas atratus.</title>
        <authorList>
            <person name="Yang Y."/>
        </authorList>
    </citation>
    <scope>NUCLEOTIDE SEQUENCE [LARGE SCALE GENOMIC DNA]</scope>
    <source>
        <strain evidence="5">BIT-B35</strain>
    </source>
</reference>
<keyword evidence="1" id="KW-0997">Cell inner membrane</keyword>
<keyword evidence="4" id="KW-0966">Cell projection</keyword>
<evidence type="ECO:0000256" key="2">
    <source>
        <dbReference type="SAM" id="MobiDB-lite"/>
    </source>
</evidence>
<dbReference type="Proteomes" id="UP000477739">
    <property type="component" value="Unassembled WGS sequence"/>
</dbReference>
<feature type="region of interest" description="Disordered" evidence="2">
    <location>
        <begin position="1"/>
        <end position="24"/>
    </location>
</feature>
<dbReference type="NCBIfam" id="NF007987">
    <property type="entry name" value="PRK10715.1"/>
    <property type="match status" value="1"/>
</dbReference>
<dbReference type="PIRSF" id="PIRSF020588">
    <property type="entry name" value="Flk"/>
    <property type="match status" value="1"/>
</dbReference>
<keyword evidence="5" id="KW-1185">Reference proteome</keyword>
<accession>A0A6L6IKH3</accession>
<dbReference type="EMBL" id="WMJZ01000010">
    <property type="protein sequence ID" value="MTH46387.1"/>
    <property type="molecule type" value="Genomic_DNA"/>
</dbReference>
<comment type="subcellular location">
    <subcellularLocation>
        <location evidence="1">Cell inner membrane</location>
        <topology evidence="1">Single-pass membrane protein</topology>
    </subcellularLocation>
</comment>
<gene>
    <name evidence="4" type="ORF">GJV78_09020</name>
</gene>
<comment type="similarity">
    <text evidence="1">Belongs to the flk family.</text>
</comment>
<evidence type="ECO:0000256" key="1">
    <source>
        <dbReference type="PIRNR" id="PIRNR020588"/>
    </source>
</evidence>
<keyword evidence="4" id="KW-0282">Flagellum</keyword>
<protein>
    <recommendedName>
        <fullName evidence="1">Flagellar regulator flk</fullName>
    </recommendedName>
    <alternativeName>
        <fullName evidence="1">Fluke</fullName>
    </alternativeName>
</protein>
<dbReference type="GO" id="GO:0010468">
    <property type="term" value="P:regulation of gene expression"/>
    <property type="evidence" value="ECO:0007669"/>
    <property type="project" value="InterPro"/>
</dbReference>
<evidence type="ECO:0000313" key="4">
    <source>
        <dbReference type="EMBL" id="MTH46387.1"/>
    </source>
</evidence>
<organism evidence="4 5">
    <name type="scientific">Intestinirhabdus alba</name>
    <dbReference type="NCBI Taxonomy" id="2899544"/>
    <lineage>
        <taxon>Bacteria</taxon>
        <taxon>Pseudomonadati</taxon>
        <taxon>Pseudomonadota</taxon>
        <taxon>Gammaproteobacteria</taxon>
        <taxon>Enterobacterales</taxon>
        <taxon>Enterobacteriaceae</taxon>
        <taxon>Intestinirhabdus</taxon>
    </lineage>
</organism>
<dbReference type="OrthoDB" id="6497287at2"/>
<keyword evidence="1" id="KW-1003">Cell membrane</keyword>
<keyword evidence="4" id="KW-0969">Cilium</keyword>
<sequence>MQPLSGPPARPPGEGLNAPPAAGELPLSTRQRTVLEQLITQLCSLTRQQGAEVWAGIKHDLGVKSGSPLLSRHFPAAEQNLNQRLEAATQNHATRQVLAQLTGLLNQGNNRQAVSDFIRQQFGQTALSQLTPEQLKTVLTMLRQGELSIPQPQQRPATDRPLLPAEHSTLNQMVTRLAAATGESGKQIWQSMLELSGVKRGDLIPAKQFPHLTTWLTARQTLSQQSAPTLHSLQAALKQPLEPEEQRSLTEYARQAWQVQPQSVLTAAQVQDLLNQIVLRRVERERDRELNDPRYVQPIFSPFAPVLDLLRPATGRPGLLFIALFVILLLFWLLV</sequence>
<evidence type="ECO:0000256" key="3">
    <source>
        <dbReference type="SAM" id="Phobius"/>
    </source>
</evidence>
<proteinExistence type="inferred from homology"/>
<dbReference type="InterPro" id="IPR023597">
    <property type="entry name" value="Flagellar_regulator_Flk"/>
</dbReference>
<evidence type="ECO:0000313" key="5">
    <source>
        <dbReference type="Proteomes" id="UP000477739"/>
    </source>
</evidence>
<dbReference type="AlphaFoldDB" id="A0A6L6IKH3"/>
<feature type="compositionally biased region" description="Pro residues" evidence="2">
    <location>
        <begin position="1"/>
        <end position="11"/>
    </location>
</feature>
<comment type="caution">
    <text evidence="4">The sequence shown here is derived from an EMBL/GenBank/DDBJ whole genome shotgun (WGS) entry which is preliminary data.</text>
</comment>
<keyword evidence="1 3" id="KW-0472">Membrane</keyword>
<name>A0A6L6IKH3_9ENTR</name>
<dbReference type="GO" id="GO:0005886">
    <property type="term" value="C:plasma membrane"/>
    <property type="evidence" value="ECO:0007669"/>
    <property type="project" value="UniProtKB-SubCell"/>
</dbReference>